<evidence type="ECO:0000313" key="2">
    <source>
        <dbReference type="Proteomes" id="UP001151760"/>
    </source>
</evidence>
<comment type="caution">
    <text evidence="1">The sequence shown here is derived from an EMBL/GenBank/DDBJ whole genome shotgun (WGS) entry which is preliminary data.</text>
</comment>
<dbReference type="Proteomes" id="UP001151760">
    <property type="component" value="Unassembled WGS sequence"/>
</dbReference>
<dbReference type="EMBL" id="BQNB010016483">
    <property type="protein sequence ID" value="GJT52296.1"/>
    <property type="molecule type" value="Genomic_DNA"/>
</dbReference>
<name>A0ABQ5EMW7_9ASTR</name>
<evidence type="ECO:0008006" key="3">
    <source>
        <dbReference type="Google" id="ProtNLM"/>
    </source>
</evidence>
<sequence>MGSTMDFKKFVKNRLKKDKITKADLRGPTFKLLKGTYRSNIVLEYNQEQCYLALSDQLDWTNPEGDKCLIDISKPLPLRGPPGHLTIIVDFFFNNDLEYLKTGNKERKYIVSLTKTKAARSRIAAKSPHEVFSWMQILSVTRLTIDNQLHLNDIKNMFLLHVQHKIHNLTGDKIVHLVNAFRMFTRSIIIQRRVEDVQLGVESYQKKLNITKPQTTYDGISVKEPYTIFYEPRGVVYRNKSKRKRLMRADKLYKFSDGTLKSVRDNLDDMLHNFVLGYNHVCQRENGQRKIRNRLMKW</sequence>
<reference evidence="1" key="2">
    <citation type="submission" date="2022-01" db="EMBL/GenBank/DDBJ databases">
        <authorList>
            <person name="Yamashiro T."/>
            <person name="Shiraishi A."/>
            <person name="Satake H."/>
            <person name="Nakayama K."/>
        </authorList>
    </citation>
    <scope>NUCLEOTIDE SEQUENCE</scope>
</reference>
<keyword evidence="2" id="KW-1185">Reference proteome</keyword>
<proteinExistence type="predicted"/>
<evidence type="ECO:0000313" key="1">
    <source>
        <dbReference type="EMBL" id="GJT52296.1"/>
    </source>
</evidence>
<gene>
    <name evidence="1" type="ORF">Tco_0978453</name>
</gene>
<accession>A0ABQ5EMW7</accession>
<protein>
    <recommendedName>
        <fullName evidence="3">PH domain-containing protein</fullName>
    </recommendedName>
</protein>
<reference evidence="1" key="1">
    <citation type="journal article" date="2022" name="Int. J. Mol. Sci.">
        <title>Draft Genome of Tanacetum Coccineum: Genomic Comparison of Closely Related Tanacetum-Family Plants.</title>
        <authorList>
            <person name="Yamashiro T."/>
            <person name="Shiraishi A."/>
            <person name="Nakayama K."/>
            <person name="Satake H."/>
        </authorList>
    </citation>
    <scope>NUCLEOTIDE SEQUENCE</scope>
</reference>
<organism evidence="1 2">
    <name type="scientific">Tanacetum coccineum</name>
    <dbReference type="NCBI Taxonomy" id="301880"/>
    <lineage>
        <taxon>Eukaryota</taxon>
        <taxon>Viridiplantae</taxon>
        <taxon>Streptophyta</taxon>
        <taxon>Embryophyta</taxon>
        <taxon>Tracheophyta</taxon>
        <taxon>Spermatophyta</taxon>
        <taxon>Magnoliopsida</taxon>
        <taxon>eudicotyledons</taxon>
        <taxon>Gunneridae</taxon>
        <taxon>Pentapetalae</taxon>
        <taxon>asterids</taxon>
        <taxon>campanulids</taxon>
        <taxon>Asterales</taxon>
        <taxon>Asteraceae</taxon>
        <taxon>Asteroideae</taxon>
        <taxon>Anthemideae</taxon>
        <taxon>Anthemidinae</taxon>
        <taxon>Tanacetum</taxon>
    </lineage>
</organism>